<dbReference type="Proteomes" id="UP000298030">
    <property type="component" value="Unassembled WGS sequence"/>
</dbReference>
<feature type="compositionally biased region" description="Basic and acidic residues" evidence="1">
    <location>
        <begin position="321"/>
        <end position="331"/>
    </location>
</feature>
<feature type="compositionally biased region" description="Gly residues" evidence="1">
    <location>
        <begin position="201"/>
        <end position="217"/>
    </location>
</feature>
<feature type="region of interest" description="Disordered" evidence="1">
    <location>
        <begin position="26"/>
        <end position="782"/>
    </location>
</feature>
<feature type="compositionally biased region" description="Polar residues" evidence="1">
    <location>
        <begin position="26"/>
        <end position="42"/>
    </location>
</feature>
<feature type="compositionally biased region" description="Basic and acidic residues" evidence="1">
    <location>
        <begin position="224"/>
        <end position="237"/>
    </location>
</feature>
<feature type="compositionally biased region" description="Polar residues" evidence="1">
    <location>
        <begin position="1091"/>
        <end position="1106"/>
    </location>
</feature>
<evidence type="ECO:0000256" key="1">
    <source>
        <dbReference type="SAM" id="MobiDB-lite"/>
    </source>
</evidence>
<feature type="compositionally biased region" description="Low complexity" evidence="1">
    <location>
        <begin position="1064"/>
        <end position="1085"/>
    </location>
</feature>
<evidence type="ECO:0000313" key="3">
    <source>
        <dbReference type="Proteomes" id="UP000298030"/>
    </source>
</evidence>
<accession>A0A4Y7TAB3</accession>
<protein>
    <submittedName>
        <fullName evidence="2">Uncharacterized protein</fullName>
    </submittedName>
</protein>
<feature type="compositionally biased region" description="Pro residues" evidence="1">
    <location>
        <begin position="374"/>
        <end position="383"/>
    </location>
</feature>
<feature type="compositionally biased region" description="Polar residues" evidence="1">
    <location>
        <begin position="94"/>
        <end position="111"/>
    </location>
</feature>
<feature type="compositionally biased region" description="Low complexity" evidence="1">
    <location>
        <begin position="55"/>
        <end position="67"/>
    </location>
</feature>
<feature type="compositionally biased region" description="Low complexity" evidence="1">
    <location>
        <begin position="945"/>
        <end position="965"/>
    </location>
</feature>
<feature type="compositionally biased region" description="Pro residues" evidence="1">
    <location>
        <begin position="1172"/>
        <end position="1184"/>
    </location>
</feature>
<gene>
    <name evidence="2" type="ORF">FA13DRAFT_1733401</name>
</gene>
<feature type="compositionally biased region" description="Polar residues" evidence="1">
    <location>
        <begin position="1152"/>
        <end position="1163"/>
    </location>
</feature>
<feature type="compositionally biased region" description="Pro residues" evidence="1">
    <location>
        <begin position="1014"/>
        <end position="1038"/>
    </location>
</feature>
<keyword evidence="3" id="KW-1185">Reference proteome</keyword>
<proteinExistence type="predicted"/>
<feature type="region of interest" description="Disordered" evidence="1">
    <location>
        <begin position="812"/>
        <end position="1213"/>
    </location>
</feature>
<dbReference type="STRING" id="71717.A0A4Y7TAB3"/>
<feature type="compositionally biased region" description="Polar residues" evidence="1">
    <location>
        <begin position="666"/>
        <end position="675"/>
    </location>
</feature>
<feature type="compositionally biased region" description="Low complexity" evidence="1">
    <location>
        <begin position="725"/>
        <end position="737"/>
    </location>
</feature>
<evidence type="ECO:0000313" key="2">
    <source>
        <dbReference type="EMBL" id="TEB30532.1"/>
    </source>
</evidence>
<feature type="compositionally biased region" description="Basic and acidic residues" evidence="1">
    <location>
        <begin position="834"/>
        <end position="857"/>
    </location>
</feature>
<feature type="compositionally biased region" description="Polar residues" evidence="1">
    <location>
        <begin position="141"/>
        <end position="151"/>
    </location>
</feature>
<feature type="compositionally biased region" description="Pro residues" evidence="1">
    <location>
        <begin position="1191"/>
        <end position="1212"/>
    </location>
</feature>
<feature type="region of interest" description="Disordered" evidence="1">
    <location>
        <begin position="1274"/>
        <end position="1302"/>
    </location>
</feature>
<feature type="compositionally biased region" description="Low complexity" evidence="1">
    <location>
        <begin position="159"/>
        <end position="179"/>
    </location>
</feature>
<sequence>MPPPTSLSSLSTTKLKKYFSFVHSSEGSYTDTSAPNPDSNLSLVGPRPPSPPNKPSTVTVITLSSLSRHTSRELASLPLNHSLSRQTSREHMSMSGSTAKGQSNGQSNGNPPVTAASLPFFRRRPSTRTPQPKGAPGGPRTSMSAARSSVGSAKRRSGSRGPVGSSGSRPGSAGRPGSSGNEGATNGGTGSRPGSRQGTVHGVGNGNGVGVGVGTGGAAPSAFKKFEGRTDTSDAKPRPLPPRGGGQAPEPHARRPSIDASSEESHGSYYPTTHQHQHHRQASEPQFNAPLFQPDSPLPHVLTHSSDSHPQDLDTYFPPESVERGDSREQGQEQDQVSLAESAGLEYEDPVSPISPSQLDVPALDKGKAKDLSPPSPIPPSPAPSSSEASPVVQYSVYHQRNGSVPLETTRLGGVSTQTPTSFPPLHPVAIVPQPPTRALTLPQPPKYQNPAVTKAEDPVPAHPSTHPTPYTQPTPHTHQTPVQVQVQPTQKRPPRPLPRPLPSPPVAPSSFSSQPPTPLASASFSSSNVPTPTQNTFSPPPPPPQLPVEHQIQQHQPPPPPIHPPAPSQPSSHPLPQPPPQPTGTVNVSEPPTNTISATPPTSASTASPTSPSSTLNPRPTLRRKRKHPLPPTPASPPVASSGWPQGQSASPTKVESGKAEEEASQPTVTQTEGATRAKGPPPANAPPPPPSPSNALHIPPPPSSPPPSPHIAPAPPPHSVRPSSSNTNTQTQLSSIPPPNDTPTPPAPPPQAPISSHRLLVHQHAQLQRQKQREQLQRLLLQESSGPLGLASGWTPRARTVSAGAAKLLSGAAKNGSDGKGEVGTTGSSKGGEGKTKTKTDLSTEEKKLQIGEPKRLRKASLPTTNTTAMATAVGTVRAPRMAQSVSASASTPASTSPSRSNSTRTSSPPAPTPPPKDRGPLASVSTTTSSTPSSTPAPPSPATTTSSSISSRTTTTNGSTPSKQRMTVTPVSPAPRSPRRFIPPPPRPPPRHQPLPPPPPGFEVVGTPMTAGPPPPVSGLPTPKVPQPPPPPQPQPQVQRQASQPVSTASPAQVSRLLPQATQSLPSTPSATASTAGVSTPSRFAHLQSLSNPPRANTMSTNAVGRVMSVQPPPPSRSMTQAPAGGLLRSVTSATGTRGPRVGMHRPTNAPTAMGSTATQGPRARAPSFPRPLPPTGPVPTPSSTVALPPPPTAPRPPPPRPIQVPPQPRADVELLSQEETSLISAAPWTGASSVVPTPVPNSADATWSEMVREMAVGLMVKDTPQAGSVVSGAGVGAEGLGAPVPGRRRPLPPTPQSR</sequence>
<feature type="compositionally biased region" description="Pro residues" evidence="1">
    <location>
        <begin position="496"/>
        <end position="508"/>
    </location>
</feature>
<feature type="compositionally biased region" description="Polar residues" evidence="1">
    <location>
        <begin position="644"/>
        <end position="655"/>
    </location>
</feature>
<feature type="compositionally biased region" description="Pro residues" evidence="1">
    <location>
        <begin position="681"/>
        <end position="721"/>
    </location>
</feature>
<feature type="compositionally biased region" description="Pro residues" evidence="1">
    <location>
        <begin position="975"/>
        <end position="1004"/>
    </location>
</feature>
<reference evidence="2 3" key="1">
    <citation type="journal article" date="2019" name="Nat. Ecol. Evol.">
        <title>Megaphylogeny resolves global patterns of mushroom evolution.</title>
        <authorList>
            <person name="Varga T."/>
            <person name="Krizsan K."/>
            <person name="Foldi C."/>
            <person name="Dima B."/>
            <person name="Sanchez-Garcia M."/>
            <person name="Sanchez-Ramirez S."/>
            <person name="Szollosi G.J."/>
            <person name="Szarkandi J.G."/>
            <person name="Papp V."/>
            <person name="Albert L."/>
            <person name="Andreopoulos W."/>
            <person name="Angelini C."/>
            <person name="Antonin V."/>
            <person name="Barry K.W."/>
            <person name="Bougher N.L."/>
            <person name="Buchanan P."/>
            <person name="Buyck B."/>
            <person name="Bense V."/>
            <person name="Catcheside P."/>
            <person name="Chovatia M."/>
            <person name="Cooper J."/>
            <person name="Damon W."/>
            <person name="Desjardin D."/>
            <person name="Finy P."/>
            <person name="Geml J."/>
            <person name="Haridas S."/>
            <person name="Hughes K."/>
            <person name="Justo A."/>
            <person name="Karasinski D."/>
            <person name="Kautmanova I."/>
            <person name="Kiss B."/>
            <person name="Kocsube S."/>
            <person name="Kotiranta H."/>
            <person name="LaButti K.M."/>
            <person name="Lechner B.E."/>
            <person name="Liimatainen K."/>
            <person name="Lipzen A."/>
            <person name="Lukacs Z."/>
            <person name="Mihaltcheva S."/>
            <person name="Morgado L.N."/>
            <person name="Niskanen T."/>
            <person name="Noordeloos M.E."/>
            <person name="Ohm R.A."/>
            <person name="Ortiz-Santana B."/>
            <person name="Ovrebo C."/>
            <person name="Racz N."/>
            <person name="Riley R."/>
            <person name="Savchenko A."/>
            <person name="Shiryaev A."/>
            <person name="Soop K."/>
            <person name="Spirin V."/>
            <person name="Szebenyi C."/>
            <person name="Tomsovsky M."/>
            <person name="Tulloss R.E."/>
            <person name="Uehling J."/>
            <person name="Grigoriev I.V."/>
            <person name="Vagvolgyi C."/>
            <person name="Papp T."/>
            <person name="Martin F.M."/>
            <person name="Miettinen O."/>
            <person name="Hibbett D.S."/>
            <person name="Nagy L.G."/>
        </authorList>
    </citation>
    <scope>NUCLEOTIDE SEQUENCE [LARGE SCALE GENOMIC DNA]</scope>
    <source>
        <strain evidence="2 3">FP101781</strain>
    </source>
</reference>
<organism evidence="2 3">
    <name type="scientific">Coprinellus micaceus</name>
    <name type="common">Glistening ink-cap mushroom</name>
    <name type="synonym">Coprinus micaceus</name>
    <dbReference type="NCBI Taxonomy" id="71717"/>
    <lineage>
        <taxon>Eukaryota</taxon>
        <taxon>Fungi</taxon>
        <taxon>Dikarya</taxon>
        <taxon>Basidiomycota</taxon>
        <taxon>Agaricomycotina</taxon>
        <taxon>Agaricomycetes</taxon>
        <taxon>Agaricomycetidae</taxon>
        <taxon>Agaricales</taxon>
        <taxon>Agaricineae</taxon>
        <taxon>Psathyrellaceae</taxon>
        <taxon>Coprinellus</taxon>
    </lineage>
</organism>
<feature type="compositionally biased region" description="Low complexity" evidence="1">
    <location>
        <begin position="925"/>
        <end position="937"/>
    </location>
</feature>
<comment type="caution">
    <text evidence="2">The sequence shown here is derived from an EMBL/GenBank/DDBJ whole genome shotgun (WGS) entry which is preliminary data.</text>
</comment>
<feature type="compositionally biased region" description="Low complexity" evidence="1">
    <location>
        <begin position="1039"/>
        <end position="1049"/>
    </location>
</feature>
<feature type="compositionally biased region" description="Pro residues" evidence="1">
    <location>
        <begin position="738"/>
        <end position="754"/>
    </location>
</feature>
<feature type="compositionally biased region" description="Low complexity" evidence="1">
    <location>
        <begin position="592"/>
        <end position="621"/>
    </location>
</feature>
<feature type="compositionally biased region" description="Polar residues" evidence="1">
    <location>
        <begin position="521"/>
        <end position="530"/>
    </location>
</feature>
<dbReference type="EMBL" id="QPFP01000022">
    <property type="protein sequence ID" value="TEB30532.1"/>
    <property type="molecule type" value="Genomic_DNA"/>
</dbReference>
<feature type="compositionally biased region" description="Low complexity" evidence="1">
    <location>
        <begin position="466"/>
        <end position="491"/>
    </location>
</feature>
<name>A0A4Y7TAB3_COPMI</name>
<feature type="compositionally biased region" description="Pro residues" evidence="1">
    <location>
        <begin position="557"/>
        <end position="583"/>
    </location>
</feature>
<feature type="compositionally biased region" description="Low complexity" evidence="1">
    <location>
        <begin position="889"/>
        <end position="910"/>
    </location>
</feature>